<protein>
    <submittedName>
        <fullName evidence="1">Uncharacterized protein</fullName>
    </submittedName>
</protein>
<reference evidence="1" key="1">
    <citation type="journal article" date="2014" name="Front. Microbiol.">
        <title>High frequency of phylogenetically diverse reductive dehalogenase-homologous genes in deep subseafloor sedimentary metagenomes.</title>
        <authorList>
            <person name="Kawai M."/>
            <person name="Futagami T."/>
            <person name="Toyoda A."/>
            <person name="Takaki Y."/>
            <person name="Nishi S."/>
            <person name="Hori S."/>
            <person name="Arai W."/>
            <person name="Tsubouchi T."/>
            <person name="Morono Y."/>
            <person name="Uchiyama I."/>
            <person name="Ito T."/>
            <person name="Fujiyama A."/>
            <person name="Inagaki F."/>
            <person name="Takami H."/>
        </authorList>
    </citation>
    <scope>NUCLEOTIDE SEQUENCE</scope>
    <source>
        <strain evidence="1">Expedition CK06-06</strain>
    </source>
</reference>
<accession>X1B5D9</accession>
<comment type="caution">
    <text evidence="1">The sequence shown here is derived from an EMBL/GenBank/DDBJ whole genome shotgun (WGS) entry which is preliminary data.</text>
</comment>
<evidence type="ECO:0000313" key="1">
    <source>
        <dbReference type="EMBL" id="GAG76477.1"/>
    </source>
</evidence>
<sequence>MQNIKRYMDITPKIMNILSQIESLYKNCEKPKKLKAAEIIIN</sequence>
<dbReference type="EMBL" id="BART01012052">
    <property type="protein sequence ID" value="GAG76477.1"/>
    <property type="molecule type" value="Genomic_DNA"/>
</dbReference>
<dbReference type="AlphaFoldDB" id="X1B5D9"/>
<name>X1B5D9_9ZZZZ</name>
<organism evidence="1">
    <name type="scientific">marine sediment metagenome</name>
    <dbReference type="NCBI Taxonomy" id="412755"/>
    <lineage>
        <taxon>unclassified sequences</taxon>
        <taxon>metagenomes</taxon>
        <taxon>ecological metagenomes</taxon>
    </lineage>
</organism>
<gene>
    <name evidence="1" type="ORF">S01H4_25352</name>
</gene>
<proteinExistence type="predicted"/>